<keyword evidence="1" id="KW-0560">Oxidoreductase</keyword>
<dbReference type="InterPro" id="IPR036250">
    <property type="entry name" value="AcylCo_DH-like_C"/>
</dbReference>
<dbReference type="GO" id="GO:0004497">
    <property type="term" value="F:monooxygenase activity"/>
    <property type="evidence" value="ECO:0007669"/>
    <property type="project" value="UniProtKB-KW"/>
</dbReference>
<dbReference type="InterPro" id="IPR013107">
    <property type="entry name" value="Acyl-CoA_DH_C"/>
</dbReference>
<dbReference type="InterPro" id="IPR037069">
    <property type="entry name" value="AcylCoA_DH/ox_N_sf"/>
</dbReference>
<dbReference type="OrthoDB" id="7316074at2"/>
<gene>
    <name evidence="4" type="ORF">FBZ92_14327</name>
</gene>
<dbReference type="InterPro" id="IPR046373">
    <property type="entry name" value="Acyl-CoA_Oxase/DH_mid-dom_sf"/>
</dbReference>
<reference evidence="4 5" key="1">
    <citation type="submission" date="2019-06" db="EMBL/GenBank/DDBJ databases">
        <title>Genomic Encyclopedia of Type Strains, Phase IV (KMG-V): Genome sequencing to study the core and pangenomes of soil and plant-associated prokaryotes.</title>
        <authorList>
            <person name="Whitman W."/>
        </authorList>
    </citation>
    <scope>NUCLEOTIDE SEQUENCE [LARGE SCALE GENOMIC DNA]</scope>
    <source>
        <strain evidence="4 5">BR 11140</strain>
    </source>
</reference>
<dbReference type="Gene3D" id="1.20.140.10">
    <property type="entry name" value="Butyryl-CoA Dehydrogenase, subunit A, domain 3"/>
    <property type="match status" value="1"/>
</dbReference>
<proteinExistence type="predicted"/>
<dbReference type="AlphaFoldDB" id="A0A560HK39"/>
<dbReference type="SUPFAM" id="SSF56645">
    <property type="entry name" value="Acyl-CoA dehydrogenase NM domain-like"/>
    <property type="match status" value="1"/>
</dbReference>
<dbReference type="GO" id="GO:0016627">
    <property type="term" value="F:oxidoreductase activity, acting on the CH-CH group of donors"/>
    <property type="evidence" value="ECO:0007669"/>
    <property type="project" value="InterPro"/>
</dbReference>
<evidence type="ECO:0000256" key="1">
    <source>
        <dbReference type="ARBA" id="ARBA00023002"/>
    </source>
</evidence>
<dbReference type="PIRSF" id="PIRSF016578">
    <property type="entry name" value="HsaA"/>
    <property type="match status" value="1"/>
</dbReference>
<name>A0A560HK39_9PROT</name>
<comment type="caution">
    <text evidence="4">The sequence shown here is derived from an EMBL/GenBank/DDBJ whole genome shotgun (WGS) entry which is preliminary data.</text>
</comment>
<dbReference type="SUPFAM" id="SSF47203">
    <property type="entry name" value="Acyl-CoA dehydrogenase C-terminal domain-like"/>
    <property type="match status" value="1"/>
</dbReference>
<dbReference type="Gene3D" id="2.40.110.10">
    <property type="entry name" value="Butyryl-CoA Dehydrogenase, subunit A, domain 2"/>
    <property type="match status" value="1"/>
</dbReference>
<dbReference type="EMBL" id="VITT01000043">
    <property type="protein sequence ID" value="TWB46832.1"/>
    <property type="molecule type" value="Genomic_DNA"/>
</dbReference>
<dbReference type="Gene3D" id="1.10.540.10">
    <property type="entry name" value="Acyl-CoA dehydrogenase/oxidase, N-terminal domain"/>
    <property type="match status" value="1"/>
</dbReference>
<protein>
    <submittedName>
        <fullName evidence="4">3-hydroxy-9,10-secoandrosta-1,3,5(10)-triene-9, 17-dione monooxygenase</fullName>
    </submittedName>
</protein>
<organism evidence="4 5">
    <name type="scientific">Nitrospirillum amazonense</name>
    <dbReference type="NCBI Taxonomy" id="28077"/>
    <lineage>
        <taxon>Bacteria</taxon>
        <taxon>Pseudomonadati</taxon>
        <taxon>Pseudomonadota</taxon>
        <taxon>Alphaproteobacteria</taxon>
        <taxon>Rhodospirillales</taxon>
        <taxon>Azospirillaceae</taxon>
        <taxon>Nitrospirillum</taxon>
    </lineage>
</organism>
<evidence type="ECO:0000259" key="3">
    <source>
        <dbReference type="Pfam" id="PF08028"/>
    </source>
</evidence>
<evidence type="ECO:0000256" key="2">
    <source>
        <dbReference type="SAM" id="MobiDB-lite"/>
    </source>
</evidence>
<dbReference type="Pfam" id="PF08028">
    <property type="entry name" value="Acyl-CoA_dh_2"/>
    <property type="match status" value="1"/>
</dbReference>
<feature type="region of interest" description="Disordered" evidence="2">
    <location>
        <begin position="1"/>
        <end position="24"/>
    </location>
</feature>
<accession>A0A560HK39</accession>
<evidence type="ECO:0000313" key="5">
    <source>
        <dbReference type="Proteomes" id="UP000318050"/>
    </source>
</evidence>
<keyword evidence="4" id="KW-0503">Monooxygenase</keyword>
<feature type="domain" description="Acyl-CoA dehydrogenase C-terminal" evidence="3">
    <location>
        <begin position="272"/>
        <end position="407"/>
    </location>
</feature>
<dbReference type="GO" id="GO:0050660">
    <property type="term" value="F:flavin adenine dinucleotide binding"/>
    <property type="evidence" value="ECO:0007669"/>
    <property type="project" value="InterPro"/>
</dbReference>
<sequence>MSVVTASKANQQPSDAPRVHNPGAGLSPEAFIEKIIALRPMIRDQQEAADANGGYVKEVHEALLDFGAYFALNPKRYNGHEFDVATFLRASIEMSRSDPGSGWCYTFATGHVPMIAGHYPQEAQDEIFTRHGGLALAPLRAPTGGTIRKVDGGYVCNGKWDWGSGMSYATHVMPTARLVEDGVAGPPTFFVPLIPIENITVLWDSWGNGNSMGLNASGSHTFVVDNVFVPENMCTPFQAFQRAGESPEGTFGTRLHGNSLYLGLTTSYFTSTIASVMVGCAWAALDEFEHVLRTKKTINPPFGYRMHSPDYQQPFGDALMYAKAADACIMEYARQYQKLLKDWENGIPLTAEADFALGALCTNAARLASKSVEVAFYAGGSSSAMKGGRLNRYFRDMATYRTHPIAQYHTAAIGFAQGYLGLPVPLLETVGGGKRS</sequence>
<dbReference type="InterPro" id="IPR009100">
    <property type="entry name" value="AcylCoA_DH/oxidase_NM_dom_sf"/>
</dbReference>
<feature type="compositionally biased region" description="Polar residues" evidence="2">
    <location>
        <begin position="1"/>
        <end position="14"/>
    </location>
</feature>
<evidence type="ECO:0000313" key="4">
    <source>
        <dbReference type="EMBL" id="TWB46832.1"/>
    </source>
</evidence>
<dbReference type="Proteomes" id="UP000318050">
    <property type="component" value="Unassembled WGS sequence"/>
</dbReference>